<dbReference type="Proteomes" id="UP000663722">
    <property type="component" value="Chromosome"/>
</dbReference>
<gene>
    <name evidence="1" type="ORF">dnm_041890</name>
</gene>
<name>A0A975BN99_9BACT</name>
<keyword evidence="2" id="KW-1185">Reference proteome</keyword>
<dbReference type="EMBL" id="CP061800">
    <property type="protein sequence ID" value="QTA88149.1"/>
    <property type="molecule type" value="Genomic_DNA"/>
</dbReference>
<organism evidence="1 2">
    <name type="scientific">Desulfonema magnum</name>
    <dbReference type="NCBI Taxonomy" id="45655"/>
    <lineage>
        <taxon>Bacteria</taxon>
        <taxon>Pseudomonadati</taxon>
        <taxon>Thermodesulfobacteriota</taxon>
        <taxon>Desulfobacteria</taxon>
        <taxon>Desulfobacterales</taxon>
        <taxon>Desulfococcaceae</taxon>
        <taxon>Desulfonema</taxon>
    </lineage>
</organism>
<accession>A0A975BN99</accession>
<reference evidence="1" key="1">
    <citation type="journal article" date="2021" name="Microb. Physiol.">
        <title>Proteogenomic Insights into the Physiology of Marine, Sulfate-Reducing, Filamentous Desulfonema limicola and Desulfonema magnum.</title>
        <authorList>
            <person name="Schnaars V."/>
            <person name="Wohlbrand L."/>
            <person name="Scheve S."/>
            <person name="Hinrichs C."/>
            <person name="Reinhardt R."/>
            <person name="Rabus R."/>
        </authorList>
    </citation>
    <scope>NUCLEOTIDE SEQUENCE</scope>
    <source>
        <strain evidence="1">4be13</strain>
    </source>
</reference>
<dbReference type="KEGG" id="dmm:dnm_041890"/>
<evidence type="ECO:0000313" key="1">
    <source>
        <dbReference type="EMBL" id="QTA88149.1"/>
    </source>
</evidence>
<protein>
    <submittedName>
        <fullName evidence="1">Uncharacterized protein</fullName>
    </submittedName>
</protein>
<proteinExistence type="predicted"/>
<dbReference type="AlphaFoldDB" id="A0A975BN99"/>
<sequence length="46" mass="5201">MVVQPLTFHHIKVPGVCPDKTDLDLAAFYEFHHIKVPGVCPDLQMI</sequence>
<evidence type="ECO:0000313" key="2">
    <source>
        <dbReference type="Proteomes" id="UP000663722"/>
    </source>
</evidence>